<evidence type="ECO:0000313" key="2">
    <source>
        <dbReference type="WBParaSite" id="ALUE_0000167001-mRNA-1"/>
    </source>
</evidence>
<protein>
    <submittedName>
        <fullName evidence="2">Uncharacterized protein</fullName>
    </submittedName>
</protein>
<accession>A0A0M3HJH5</accession>
<reference evidence="2" key="1">
    <citation type="submission" date="2017-02" db="UniProtKB">
        <authorList>
            <consortium name="WormBaseParasite"/>
        </authorList>
    </citation>
    <scope>IDENTIFICATION</scope>
</reference>
<dbReference type="WBParaSite" id="ALUE_0000167001-mRNA-1">
    <property type="protein sequence ID" value="ALUE_0000167001-mRNA-1"/>
    <property type="gene ID" value="ALUE_0000167001"/>
</dbReference>
<dbReference type="AlphaFoldDB" id="A0A0M3HJH5"/>
<name>A0A0M3HJH5_ASCLU</name>
<sequence length="46" mass="5327">MYSMIMNETYSICAHEFNVSSSQTMVSGMLYLVHFFVESKVYVKGH</sequence>
<dbReference type="Proteomes" id="UP000036681">
    <property type="component" value="Unplaced"/>
</dbReference>
<evidence type="ECO:0000313" key="1">
    <source>
        <dbReference type="Proteomes" id="UP000036681"/>
    </source>
</evidence>
<keyword evidence="1" id="KW-1185">Reference proteome</keyword>
<proteinExistence type="predicted"/>
<organism evidence="1 2">
    <name type="scientific">Ascaris lumbricoides</name>
    <name type="common">Giant roundworm</name>
    <dbReference type="NCBI Taxonomy" id="6252"/>
    <lineage>
        <taxon>Eukaryota</taxon>
        <taxon>Metazoa</taxon>
        <taxon>Ecdysozoa</taxon>
        <taxon>Nematoda</taxon>
        <taxon>Chromadorea</taxon>
        <taxon>Rhabditida</taxon>
        <taxon>Spirurina</taxon>
        <taxon>Ascaridomorpha</taxon>
        <taxon>Ascaridoidea</taxon>
        <taxon>Ascarididae</taxon>
        <taxon>Ascaris</taxon>
    </lineage>
</organism>